<name>A0ABM9N947_9RICK</name>
<dbReference type="InterPro" id="IPR002477">
    <property type="entry name" value="Peptidoglycan-bd-like"/>
</dbReference>
<dbReference type="SMART" id="SM00644">
    <property type="entry name" value="Ami_2"/>
    <property type="match status" value="1"/>
</dbReference>
<dbReference type="CDD" id="cd06583">
    <property type="entry name" value="PGRP"/>
    <property type="match status" value="1"/>
</dbReference>
<dbReference type="Gene3D" id="1.10.101.10">
    <property type="entry name" value="PGBD-like superfamily/PGBD"/>
    <property type="match status" value="1"/>
</dbReference>
<keyword evidence="5" id="KW-0961">Cell wall biogenesis/degradation</keyword>
<dbReference type="InterPro" id="IPR036505">
    <property type="entry name" value="Amidase/PGRP_sf"/>
</dbReference>
<dbReference type="Pfam" id="PF01471">
    <property type="entry name" value="PG_binding_1"/>
    <property type="match status" value="1"/>
</dbReference>
<evidence type="ECO:0000313" key="8">
    <source>
        <dbReference type="Proteomes" id="UP001314181"/>
    </source>
</evidence>
<dbReference type="InterPro" id="IPR002502">
    <property type="entry name" value="Amidase_domain"/>
</dbReference>
<comment type="caution">
    <text evidence="7">The sequence shown here is derived from an EMBL/GenBank/DDBJ whole genome shotgun (WGS) entry which is preliminary data.</text>
</comment>
<dbReference type="PANTHER" id="PTHR30417">
    <property type="entry name" value="N-ACETYLMURAMOYL-L-ALANINE AMIDASE AMID"/>
    <property type="match status" value="1"/>
</dbReference>
<dbReference type="GO" id="GO:0008745">
    <property type="term" value="F:N-acetylmuramoyl-L-alanine amidase activity"/>
    <property type="evidence" value="ECO:0007669"/>
    <property type="project" value="UniProtKB-EC"/>
</dbReference>
<evidence type="ECO:0000256" key="4">
    <source>
        <dbReference type="ARBA" id="ARBA00022801"/>
    </source>
</evidence>
<sequence length="353" mass="39929">MLEYSGFLADTNTDAYTKLNLSSIVDLNNPKPQIINDKEYTAQPIDLMDEGTLSMLTEELKIEDKDIFAQDIENIMDYTTSAFIVRDENSTPLYLWTDMPSKNYKHEKTQPTDTLVLHYTAANLKSALDTFIQKTDVSIHYIVGKSGIIINLIPDNKIAWHAGKSSWQGREKVNDYSVGIEIINQGWGTPDGNWEEFTGAQKKSVCLLSKDISTHHNIPRDRIVGHQDVAPDRKVDPGPLFFWDEMAEHGAGISTGGICDRDSKVICKFNDENDKVRSMQEKLSEFGYKIKIDGKYDEETAKVVNAFTCHFSQEERLALEKISGKNTSNPWTTVCDTKIDLALKEKSDHHIDI</sequence>
<dbReference type="Proteomes" id="UP001314181">
    <property type="component" value="Unassembled WGS sequence"/>
</dbReference>
<dbReference type="SUPFAM" id="SSF47090">
    <property type="entry name" value="PGBD-like"/>
    <property type="match status" value="1"/>
</dbReference>
<keyword evidence="4 7" id="KW-0378">Hydrolase</keyword>
<proteinExistence type="inferred from homology"/>
<gene>
    <name evidence="7" type="ORF">CAXC1_50016</name>
</gene>
<feature type="domain" description="N-acetylmuramoyl-L-alanine amidase" evidence="6">
    <location>
        <begin position="99"/>
        <end position="238"/>
    </location>
</feature>
<protein>
    <recommendedName>
        <fullName evidence="3">N-acetylmuramoyl-L-alanine amidase</fullName>
        <ecNumber evidence="3">3.5.1.28</ecNumber>
    </recommendedName>
</protein>
<evidence type="ECO:0000313" key="7">
    <source>
        <dbReference type="EMBL" id="CAK8163457.1"/>
    </source>
</evidence>
<organism evidence="7 8">
    <name type="scientific">Candidatus Xenohaliotis californiensis</name>
    <dbReference type="NCBI Taxonomy" id="84677"/>
    <lineage>
        <taxon>Bacteria</taxon>
        <taxon>Pseudomonadati</taxon>
        <taxon>Pseudomonadota</taxon>
        <taxon>Alphaproteobacteria</taxon>
        <taxon>Rickettsiales</taxon>
        <taxon>Anaplasmataceae</taxon>
        <taxon>Candidatus Xenohaliotis</taxon>
    </lineage>
</organism>
<dbReference type="EC" id="3.5.1.28" evidence="3"/>
<dbReference type="InterPro" id="IPR036365">
    <property type="entry name" value="PGBD-like_sf"/>
</dbReference>
<evidence type="ECO:0000259" key="6">
    <source>
        <dbReference type="SMART" id="SM00644"/>
    </source>
</evidence>
<keyword evidence="8" id="KW-1185">Reference proteome</keyword>
<accession>A0ABM9N947</accession>
<comment type="catalytic activity">
    <reaction evidence="1">
        <text>Hydrolyzes the link between N-acetylmuramoyl residues and L-amino acid residues in certain cell-wall glycopeptides.</text>
        <dbReference type="EC" id="3.5.1.28"/>
    </reaction>
</comment>
<comment type="similarity">
    <text evidence="2">Belongs to the N-acetylmuramoyl-L-alanine amidase 2 family.</text>
</comment>
<dbReference type="SUPFAM" id="SSF55846">
    <property type="entry name" value="N-acetylmuramoyl-L-alanine amidase-like"/>
    <property type="match status" value="1"/>
</dbReference>
<evidence type="ECO:0000256" key="3">
    <source>
        <dbReference type="ARBA" id="ARBA00011901"/>
    </source>
</evidence>
<dbReference type="EMBL" id="CAWVOK010000031">
    <property type="protein sequence ID" value="CAK8163457.1"/>
    <property type="molecule type" value="Genomic_DNA"/>
</dbReference>
<dbReference type="InterPro" id="IPR036366">
    <property type="entry name" value="PGBDSf"/>
</dbReference>
<dbReference type="Gene3D" id="3.40.80.10">
    <property type="entry name" value="Peptidoglycan recognition protein-like"/>
    <property type="match status" value="1"/>
</dbReference>
<dbReference type="PANTHER" id="PTHR30417:SF1">
    <property type="entry name" value="N-ACETYLMURAMOYL-L-ALANINE AMIDASE AMID"/>
    <property type="match status" value="1"/>
</dbReference>
<dbReference type="RefSeq" id="WP_338364679.1">
    <property type="nucleotide sequence ID" value="NZ_CAWVOK010000031.1"/>
</dbReference>
<evidence type="ECO:0000256" key="5">
    <source>
        <dbReference type="ARBA" id="ARBA00023316"/>
    </source>
</evidence>
<evidence type="ECO:0000256" key="1">
    <source>
        <dbReference type="ARBA" id="ARBA00001561"/>
    </source>
</evidence>
<evidence type="ECO:0000256" key="2">
    <source>
        <dbReference type="ARBA" id="ARBA00007553"/>
    </source>
</evidence>
<dbReference type="Pfam" id="PF01510">
    <property type="entry name" value="Amidase_2"/>
    <property type="match status" value="1"/>
</dbReference>
<dbReference type="InterPro" id="IPR051206">
    <property type="entry name" value="NAMLAA_amidase_2"/>
</dbReference>
<reference evidence="7 8" key="1">
    <citation type="submission" date="2024-01" db="EMBL/GenBank/DDBJ databases">
        <authorList>
            <person name="Kunselman E."/>
        </authorList>
    </citation>
    <scope>NUCLEOTIDE SEQUENCE [LARGE SCALE GENOMIC DNA]</scope>
    <source>
        <strain evidence="7">2 abalone samples</strain>
    </source>
</reference>